<protein>
    <recommendedName>
        <fullName evidence="6">Acid phosphatase 1</fullName>
    </recommendedName>
</protein>
<proteinExistence type="inferred from homology"/>
<evidence type="ECO:0000256" key="1">
    <source>
        <dbReference type="ARBA" id="ARBA00022729"/>
    </source>
</evidence>
<accession>A0A843W9D3</accession>
<dbReference type="Pfam" id="PF03767">
    <property type="entry name" value="Acid_phosphat_B"/>
    <property type="match status" value="1"/>
</dbReference>
<dbReference type="EMBL" id="NMUH01003674">
    <property type="protein sequence ID" value="MQM06622.1"/>
    <property type="molecule type" value="Genomic_DNA"/>
</dbReference>
<evidence type="ECO:0000313" key="5">
    <source>
        <dbReference type="Proteomes" id="UP000652761"/>
    </source>
</evidence>
<dbReference type="InterPro" id="IPR036412">
    <property type="entry name" value="HAD-like_sf"/>
</dbReference>
<dbReference type="AlphaFoldDB" id="A0A843W9D3"/>
<comment type="similarity">
    <text evidence="3">Belongs to the APS1/VSP family.</text>
</comment>
<evidence type="ECO:0000313" key="4">
    <source>
        <dbReference type="EMBL" id="MQM06622.1"/>
    </source>
</evidence>
<dbReference type="Proteomes" id="UP000652761">
    <property type="component" value="Unassembled WGS sequence"/>
</dbReference>
<dbReference type="InterPro" id="IPR023214">
    <property type="entry name" value="HAD_sf"/>
</dbReference>
<dbReference type="NCBIfam" id="TIGR01675">
    <property type="entry name" value="plant-AP"/>
    <property type="match status" value="1"/>
</dbReference>
<evidence type="ECO:0008006" key="6">
    <source>
        <dbReference type="Google" id="ProtNLM"/>
    </source>
</evidence>
<name>A0A843W9D3_COLES</name>
<dbReference type="GO" id="GO:0003993">
    <property type="term" value="F:acid phosphatase activity"/>
    <property type="evidence" value="ECO:0007669"/>
    <property type="project" value="InterPro"/>
</dbReference>
<sequence>MHLRPLGTEDGVYAPAVMQVTGWRRVLHLLLLLAALGSGRAMGLRISWCLSVPSDDDYCLSWRVAVETNNIRGWRTVPGQCLRHVEGYMLGGQYRRDVGTVVDQIYQYARGVPFSGDGKDAWIMDVDDTCLSNLRYYQGKRFGGDPFDPVGFKAWAQMGICPALPAVLQVFNDLVAAGFKVFLLTGRDEETMGAPTTENLHNQGFLNYERLIMRGPAYKGKSAIVFKSDVRKQLVNQGYRIWGNVGDQWSDLLGDCVGDRTFKIPNPMYFVP</sequence>
<dbReference type="SUPFAM" id="SSF56784">
    <property type="entry name" value="HAD-like"/>
    <property type="match status" value="1"/>
</dbReference>
<dbReference type="PANTHER" id="PTHR31284">
    <property type="entry name" value="ACID PHOSPHATASE-LIKE PROTEIN"/>
    <property type="match status" value="1"/>
</dbReference>
<evidence type="ECO:0000256" key="3">
    <source>
        <dbReference type="PIRNR" id="PIRNR002674"/>
    </source>
</evidence>
<dbReference type="InterPro" id="IPR005519">
    <property type="entry name" value="Acid_phosphat_B-like"/>
</dbReference>
<dbReference type="PIRSF" id="PIRSF002674">
    <property type="entry name" value="VSP"/>
    <property type="match status" value="1"/>
</dbReference>
<dbReference type="PANTHER" id="PTHR31284:SF9">
    <property type="entry name" value="HAD SUPERFAMILY, SUBFAMILY IIIB ACID PHOSPHATASE"/>
    <property type="match status" value="1"/>
</dbReference>
<dbReference type="Gene3D" id="3.40.50.1000">
    <property type="entry name" value="HAD superfamily/HAD-like"/>
    <property type="match status" value="1"/>
</dbReference>
<dbReference type="CDD" id="cd07535">
    <property type="entry name" value="HAD_VSP"/>
    <property type="match status" value="1"/>
</dbReference>
<keyword evidence="1" id="KW-0732">Signal</keyword>
<gene>
    <name evidence="4" type="ORF">Taro_039447</name>
</gene>
<comment type="caution">
    <text evidence="4">The sequence shown here is derived from an EMBL/GenBank/DDBJ whole genome shotgun (WGS) entry which is preliminary data.</text>
</comment>
<dbReference type="InterPro" id="IPR010028">
    <property type="entry name" value="Acid_phosphatase_pln"/>
</dbReference>
<keyword evidence="5" id="KW-1185">Reference proteome</keyword>
<dbReference type="InterPro" id="IPR014403">
    <property type="entry name" value="APS1/VSP"/>
</dbReference>
<keyword evidence="2" id="KW-0325">Glycoprotein</keyword>
<reference evidence="4" key="1">
    <citation type="submission" date="2017-07" db="EMBL/GenBank/DDBJ databases">
        <title>Taro Niue Genome Assembly and Annotation.</title>
        <authorList>
            <person name="Atibalentja N."/>
            <person name="Keating K."/>
            <person name="Fields C.J."/>
        </authorList>
    </citation>
    <scope>NUCLEOTIDE SEQUENCE</scope>
    <source>
        <strain evidence="4">Niue_2</strain>
        <tissue evidence="4">Leaf</tissue>
    </source>
</reference>
<evidence type="ECO:0000256" key="2">
    <source>
        <dbReference type="ARBA" id="ARBA00023180"/>
    </source>
</evidence>
<dbReference type="OrthoDB" id="59415at2759"/>
<organism evidence="4 5">
    <name type="scientific">Colocasia esculenta</name>
    <name type="common">Wild taro</name>
    <name type="synonym">Arum esculentum</name>
    <dbReference type="NCBI Taxonomy" id="4460"/>
    <lineage>
        <taxon>Eukaryota</taxon>
        <taxon>Viridiplantae</taxon>
        <taxon>Streptophyta</taxon>
        <taxon>Embryophyta</taxon>
        <taxon>Tracheophyta</taxon>
        <taxon>Spermatophyta</taxon>
        <taxon>Magnoliopsida</taxon>
        <taxon>Liliopsida</taxon>
        <taxon>Araceae</taxon>
        <taxon>Aroideae</taxon>
        <taxon>Colocasieae</taxon>
        <taxon>Colocasia</taxon>
    </lineage>
</organism>